<dbReference type="PANTHER" id="PTHR43735">
    <property type="entry name" value="APOPTOSIS-INDUCING FACTOR 1"/>
    <property type="match status" value="1"/>
</dbReference>
<feature type="domain" description="FAD/NAD(P)-binding" evidence="1">
    <location>
        <begin position="15"/>
        <end position="307"/>
    </location>
</feature>
<reference evidence="2 3" key="1">
    <citation type="journal article" date="2024" name="J. Plant Pathol.">
        <title>Sequence and assembly of the genome of Seiridium unicorne, isolate CBS 538.82, causal agent of cypress canker disease.</title>
        <authorList>
            <person name="Scali E."/>
            <person name="Rocca G.D."/>
            <person name="Danti R."/>
            <person name="Garbelotto M."/>
            <person name="Barberini S."/>
            <person name="Baroncelli R."/>
            <person name="Emiliani G."/>
        </authorList>
    </citation>
    <scope>NUCLEOTIDE SEQUENCE [LARGE SCALE GENOMIC DNA]</scope>
    <source>
        <strain evidence="2 3">BM-138-508</strain>
    </source>
</reference>
<name>A0ABR2V8K0_9PEZI</name>
<sequence>MTSNTATYNATKPVRVFVAGGCYAGLAAAIEILERCDIASPPIPVLITIVDERDGFYHVISTPLALADKTYAEKAWVKFRDIKILQRPDVRFIHGSVKAVNCDAKSARIAVGEKEVVEGYDYFIGAAGLRRVWPVVPQALTRDAYLEEACKHIDSIAGSKHPILVIGGGAVGIEMAAELKLWHPNTRVILAHSRDKLLSAEPLSDTFKERSLRILRESGVEVILNHRLSESKSIEEGNEVYFTNGERLTAGVIVMAISRSVPSTDFLPKEALDQDAYVNVLPSQQFCGNVPNSAVHFAAGDMINWSGIKRCGSSMHMGKLVGWNVYQSIMRDLSRSIEKPKFKELGPVPPMITIAVGKKAVSCGPRGTTSGKRTMRLFFEDDLGFRIVWDYLRLGCEPGSVLTWKQSAVNILVYMFPEVRSIWTKLIRTENKKA</sequence>
<dbReference type="Proteomes" id="UP001408356">
    <property type="component" value="Unassembled WGS sequence"/>
</dbReference>
<evidence type="ECO:0000313" key="2">
    <source>
        <dbReference type="EMBL" id="KAK9422938.1"/>
    </source>
</evidence>
<dbReference type="InterPro" id="IPR023753">
    <property type="entry name" value="FAD/NAD-binding_dom"/>
</dbReference>
<dbReference type="PANTHER" id="PTHR43735:SF24">
    <property type="entry name" value="NUCLEOTIDE-DISULPHIDE OXIDOREDUCTASE AMID-LIKE, PUTATIVE (AFU_ORTHOLOGUE AFUA_1G17180)-RELATED"/>
    <property type="match status" value="1"/>
</dbReference>
<keyword evidence="3" id="KW-1185">Reference proteome</keyword>
<dbReference type="EMBL" id="JARVKF010000101">
    <property type="protein sequence ID" value="KAK9422938.1"/>
    <property type="molecule type" value="Genomic_DNA"/>
</dbReference>
<protein>
    <recommendedName>
        <fullName evidence="1">FAD/NAD(P)-binding domain-containing protein</fullName>
    </recommendedName>
</protein>
<dbReference type="PRINTS" id="PR00368">
    <property type="entry name" value="FADPNR"/>
</dbReference>
<gene>
    <name evidence="2" type="ORF">SUNI508_04605</name>
</gene>
<evidence type="ECO:0000313" key="3">
    <source>
        <dbReference type="Proteomes" id="UP001408356"/>
    </source>
</evidence>
<dbReference type="InterPro" id="IPR036188">
    <property type="entry name" value="FAD/NAD-bd_sf"/>
</dbReference>
<dbReference type="SUPFAM" id="SSF51905">
    <property type="entry name" value="FAD/NAD(P)-binding domain"/>
    <property type="match status" value="1"/>
</dbReference>
<proteinExistence type="predicted"/>
<organism evidence="2 3">
    <name type="scientific">Seiridium unicorne</name>
    <dbReference type="NCBI Taxonomy" id="138068"/>
    <lineage>
        <taxon>Eukaryota</taxon>
        <taxon>Fungi</taxon>
        <taxon>Dikarya</taxon>
        <taxon>Ascomycota</taxon>
        <taxon>Pezizomycotina</taxon>
        <taxon>Sordariomycetes</taxon>
        <taxon>Xylariomycetidae</taxon>
        <taxon>Amphisphaeriales</taxon>
        <taxon>Sporocadaceae</taxon>
        <taxon>Seiridium</taxon>
    </lineage>
</organism>
<dbReference type="Gene3D" id="3.50.50.100">
    <property type="match status" value="1"/>
</dbReference>
<accession>A0ABR2V8K0</accession>
<evidence type="ECO:0000259" key="1">
    <source>
        <dbReference type="Pfam" id="PF07992"/>
    </source>
</evidence>
<comment type="caution">
    <text evidence="2">The sequence shown here is derived from an EMBL/GenBank/DDBJ whole genome shotgun (WGS) entry which is preliminary data.</text>
</comment>
<dbReference type="Pfam" id="PF07992">
    <property type="entry name" value="Pyr_redox_2"/>
    <property type="match status" value="1"/>
</dbReference>